<comment type="caution">
    <text evidence="2">The sequence shown here is derived from an EMBL/GenBank/DDBJ whole genome shotgun (WGS) entry which is preliminary data.</text>
</comment>
<proteinExistence type="predicted"/>
<dbReference type="EMBL" id="JADOEL010000005">
    <property type="protein sequence ID" value="MBF8177654.1"/>
    <property type="molecule type" value="Genomic_DNA"/>
</dbReference>
<feature type="region of interest" description="Disordered" evidence="1">
    <location>
        <begin position="428"/>
        <end position="450"/>
    </location>
</feature>
<reference evidence="2 3" key="1">
    <citation type="submission" date="2020-11" db="EMBL/GenBank/DDBJ databases">
        <title>WGS of Herminiimonas contaminans strain Marseille-Q4544 isolated from planarians Schmidtea mediterranea.</title>
        <authorList>
            <person name="Kangale L."/>
        </authorList>
    </citation>
    <scope>NUCLEOTIDE SEQUENCE [LARGE SCALE GENOMIC DNA]</scope>
    <source>
        <strain evidence="2 3">Marseille-Q4544</strain>
    </source>
</reference>
<keyword evidence="3" id="KW-1185">Reference proteome</keyword>
<dbReference type="RefSeq" id="WP_195875246.1">
    <property type="nucleotide sequence ID" value="NZ_JADOEL010000005.1"/>
</dbReference>
<sequence length="450" mass="47623">MANPFTSAKAPQTLAALPPDLAVEQAKLLRQQQMADLLRKQAMAPDGGTEMVSGWAVKKSPLEGVNKIAQALAGGYMQNQADAKQTDIAQKSTQQLVDGLQKYQSLLQGTPAQNTPIVDDEYGPQTITNPAVPGNKQAALAQLLSSGHPMLQQMGVAQLTAKPESAFSKVDPKDFTQESVAKFAATQNYADLVPARKMEVAPSGVAFNPYSVKEGTTFQDPNKPFNVGADGIVPNLPYQDYEIRKGKAGATNVNVKTDVKMGESLGAQVGPMMKDSTAIAEGAVKQVDAAQRIVKAVDTNKLFTGPGSTTKLAVSQIADGLGITGADEKEKIANTRSAIRGMAELTLQGRQQMKGQGAITESEGALAEKAMSGNIDDLTGAEIKQLAKASERSARFNYGEHQRKLKVMESNPSLQGIAPFYQGPSMPAEIVAPPPSTSASNNGFSIKRLP</sequence>
<protein>
    <submittedName>
        <fullName evidence="2">Uncharacterized protein</fullName>
    </submittedName>
</protein>
<accession>A0ABS0ES32</accession>
<dbReference type="Proteomes" id="UP000657372">
    <property type="component" value="Unassembled WGS sequence"/>
</dbReference>
<evidence type="ECO:0000313" key="2">
    <source>
        <dbReference type="EMBL" id="MBF8177654.1"/>
    </source>
</evidence>
<gene>
    <name evidence="2" type="ORF">IXC47_08180</name>
</gene>
<evidence type="ECO:0000256" key="1">
    <source>
        <dbReference type="SAM" id="MobiDB-lite"/>
    </source>
</evidence>
<evidence type="ECO:0000313" key="3">
    <source>
        <dbReference type="Proteomes" id="UP000657372"/>
    </source>
</evidence>
<organism evidence="2 3">
    <name type="scientific">Herminiimonas contaminans</name>
    <dbReference type="NCBI Taxonomy" id="1111140"/>
    <lineage>
        <taxon>Bacteria</taxon>
        <taxon>Pseudomonadati</taxon>
        <taxon>Pseudomonadota</taxon>
        <taxon>Betaproteobacteria</taxon>
        <taxon>Burkholderiales</taxon>
        <taxon>Oxalobacteraceae</taxon>
        <taxon>Herminiimonas</taxon>
    </lineage>
</organism>
<name>A0ABS0ES32_9BURK</name>